<dbReference type="GO" id="GO:0016746">
    <property type="term" value="F:acyltransferase activity"/>
    <property type="evidence" value="ECO:0007669"/>
    <property type="project" value="UniProtKB-KW"/>
</dbReference>
<dbReference type="InterPro" id="IPR013747">
    <property type="entry name" value="ACP_syn_III_C"/>
</dbReference>
<keyword evidence="2" id="KW-0012">Acyltransferase</keyword>
<organism evidence="5 7">
    <name type="scientific">Pseudomonas syringae pv. delphinii</name>
    <dbReference type="NCBI Taxonomy" id="192088"/>
    <lineage>
        <taxon>Bacteria</taxon>
        <taxon>Pseudomonadati</taxon>
        <taxon>Pseudomonadota</taxon>
        <taxon>Gammaproteobacteria</taxon>
        <taxon>Pseudomonadales</taxon>
        <taxon>Pseudomonadaceae</taxon>
        <taxon>Pseudomonas</taxon>
    </lineage>
</organism>
<gene>
    <name evidence="5" type="ORF">ALQ08_101627</name>
    <name evidence="4" type="ORF">ALQ28_00515</name>
</gene>
<name>A0A0P9P8N9_9PSED</name>
<dbReference type="Proteomes" id="UP000269044">
    <property type="component" value="Unassembled WGS sequence"/>
</dbReference>
<evidence type="ECO:0000313" key="5">
    <source>
        <dbReference type="EMBL" id="RMQ28511.1"/>
    </source>
</evidence>
<dbReference type="PANTHER" id="PTHR34069:SF3">
    <property type="entry name" value="ACYL-COA:ACYL-COA ALKYLTRANSFERASE"/>
    <property type="match status" value="1"/>
</dbReference>
<comment type="caution">
    <text evidence="5">The sequence shown here is derived from an EMBL/GenBank/DDBJ whole genome shotgun (WGS) entry which is preliminary data.</text>
</comment>
<reference evidence="6 7" key="1">
    <citation type="submission" date="2018-08" db="EMBL/GenBank/DDBJ databases">
        <title>Recombination of ecologically and evolutionarily significant loci maintains genetic cohesion in the Pseudomonas syringae species complex.</title>
        <authorList>
            <person name="Dillon M."/>
            <person name="Thakur S."/>
            <person name="Almeida R.N.D."/>
            <person name="Weir B.S."/>
            <person name="Guttman D.S."/>
        </authorList>
    </citation>
    <scope>NUCLEOTIDE SEQUENCE [LARGE SCALE GENOMIC DNA]</scope>
    <source>
        <strain evidence="5 7">ICMP 13052</strain>
        <strain evidence="4 6">ICMP 4330</strain>
    </source>
</reference>
<proteinExistence type="predicted"/>
<evidence type="ECO:0000256" key="1">
    <source>
        <dbReference type="ARBA" id="ARBA00022679"/>
    </source>
</evidence>
<dbReference type="Gene3D" id="3.40.47.10">
    <property type="match status" value="2"/>
</dbReference>
<evidence type="ECO:0000313" key="6">
    <source>
        <dbReference type="Proteomes" id="UP000267908"/>
    </source>
</evidence>
<feature type="domain" description="Beta-ketoacyl-[acyl-carrier-protein] synthase III C-terminal" evidence="3">
    <location>
        <begin position="225"/>
        <end position="314"/>
    </location>
</feature>
<dbReference type="EMBL" id="RBRA01000035">
    <property type="protein sequence ID" value="RMQ28511.1"/>
    <property type="molecule type" value="Genomic_DNA"/>
</dbReference>
<dbReference type="Pfam" id="PF08541">
    <property type="entry name" value="ACP_syn_III_C"/>
    <property type="match status" value="1"/>
</dbReference>
<evidence type="ECO:0000259" key="3">
    <source>
        <dbReference type="Pfam" id="PF08541"/>
    </source>
</evidence>
<dbReference type="Proteomes" id="UP000267908">
    <property type="component" value="Unassembled WGS sequence"/>
</dbReference>
<dbReference type="AlphaFoldDB" id="A0A0P9P8N9"/>
<dbReference type="EMBL" id="RBQG01000280">
    <property type="protein sequence ID" value="RMP08830.1"/>
    <property type="molecule type" value="Genomic_DNA"/>
</dbReference>
<dbReference type="RefSeq" id="WP_057437321.1">
    <property type="nucleotide sequence ID" value="NZ_LJQH01000318.1"/>
</dbReference>
<evidence type="ECO:0000313" key="4">
    <source>
        <dbReference type="EMBL" id="RMP08830.1"/>
    </source>
</evidence>
<evidence type="ECO:0000256" key="2">
    <source>
        <dbReference type="ARBA" id="ARBA00023315"/>
    </source>
</evidence>
<dbReference type="PANTHER" id="PTHR34069">
    <property type="entry name" value="3-OXOACYL-[ACYL-CARRIER-PROTEIN] SYNTHASE 3"/>
    <property type="match status" value="1"/>
</dbReference>
<sequence>MNAKRLMMGAIGYELGEHVEELEDNMRLREDRKSQLFLRSMGFGNYHRTERSLGELSAVAIKKTLSKYGHRPDEIDLLIFSSSTFGDRHGDVIDKDLAACLIECDLGHVYPLGVYLSQCNNFFAALDITSQYLKSGMKRKALLVFCDKVLDESTRFKNLAVNSDAAVACIVSTEEHESLPFELKSISTHSQMTVKDLIDPVSNQMNLDVHESYLDGIRKVSAEALDSAQTKLEELKHVICHNFSFSALRQIAATVGTPESSIYKGNIGRFGHAYTCDSLINLDSYYQENITALPASSRVAVIGTGLYFWGMAVLSINKPRD</sequence>
<dbReference type="InterPro" id="IPR016039">
    <property type="entry name" value="Thiolase-like"/>
</dbReference>
<dbReference type="GO" id="GO:0044550">
    <property type="term" value="P:secondary metabolite biosynthetic process"/>
    <property type="evidence" value="ECO:0007669"/>
    <property type="project" value="TreeGrafter"/>
</dbReference>
<dbReference type="SUPFAM" id="SSF53901">
    <property type="entry name" value="Thiolase-like"/>
    <property type="match status" value="1"/>
</dbReference>
<keyword evidence="1" id="KW-0808">Transferase</keyword>
<accession>A0A0P9P8N9</accession>
<evidence type="ECO:0000313" key="7">
    <source>
        <dbReference type="Proteomes" id="UP000269044"/>
    </source>
</evidence>
<protein>
    <submittedName>
        <fullName evidence="5">3-oxoacyl-synthase III protein</fullName>
    </submittedName>
</protein>